<proteinExistence type="predicted"/>
<evidence type="ECO:0000313" key="1">
    <source>
        <dbReference type="EMBL" id="VAW08596.1"/>
    </source>
</evidence>
<gene>
    <name evidence="1" type="ORF">MNBD_ACTINO01-873</name>
</gene>
<organism evidence="1">
    <name type="scientific">hydrothermal vent metagenome</name>
    <dbReference type="NCBI Taxonomy" id="652676"/>
    <lineage>
        <taxon>unclassified sequences</taxon>
        <taxon>metagenomes</taxon>
        <taxon>ecological metagenomes</taxon>
    </lineage>
</organism>
<reference evidence="1" key="1">
    <citation type="submission" date="2018-06" db="EMBL/GenBank/DDBJ databases">
        <authorList>
            <person name="Zhirakovskaya E."/>
        </authorList>
    </citation>
    <scope>NUCLEOTIDE SEQUENCE</scope>
</reference>
<dbReference type="EMBL" id="UOEI01000615">
    <property type="protein sequence ID" value="VAW08596.1"/>
    <property type="molecule type" value="Genomic_DNA"/>
</dbReference>
<dbReference type="AlphaFoldDB" id="A0A3B0TNI0"/>
<sequence length="70" mass="7787">MAKLDMDEFLARFAARAEAVRERGVPPLEGDARKAYIEAAEKDYFDYSLIAAAQWAVEDGKLVLRIPLSG</sequence>
<protein>
    <submittedName>
        <fullName evidence="1">Uncharacterized protein</fullName>
    </submittedName>
</protein>
<name>A0A3B0TNI0_9ZZZZ</name>
<accession>A0A3B0TNI0</accession>